<keyword evidence="5" id="KW-0325">Glycoprotein</keyword>
<evidence type="ECO:0000256" key="8">
    <source>
        <dbReference type="RuleBase" id="RU003690"/>
    </source>
</evidence>
<dbReference type="OrthoDB" id="65569at2759"/>
<keyword evidence="11" id="KW-1185">Reference proteome</keyword>
<dbReference type="EC" id="3.2.1.21" evidence="3"/>
<dbReference type="PRINTS" id="PR00131">
    <property type="entry name" value="GLHYDRLASE1"/>
</dbReference>
<dbReference type="Pfam" id="PF00232">
    <property type="entry name" value="Glyco_hydro_1"/>
    <property type="match status" value="1"/>
</dbReference>
<comment type="caution">
    <text evidence="10">The sequence shown here is derived from an EMBL/GenBank/DDBJ whole genome shotgun (WGS) entry which is preliminary data.</text>
</comment>
<comment type="similarity">
    <text evidence="1 8">Belongs to the glycosyl hydrolase 1 family.</text>
</comment>
<organism evidence="10 11">
    <name type="scientific">Acanthoscelides obtectus</name>
    <name type="common">Bean weevil</name>
    <name type="synonym">Bruchus obtectus</name>
    <dbReference type="NCBI Taxonomy" id="200917"/>
    <lineage>
        <taxon>Eukaryota</taxon>
        <taxon>Metazoa</taxon>
        <taxon>Ecdysozoa</taxon>
        <taxon>Arthropoda</taxon>
        <taxon>Hexapoda</taxon>
        <taxon>Insecta</taxon>
        <taxon>Pterygota</taxon>
        <taxon>Neoptera</taxon>
        <taxon>Endopterygota</taxon>
        <taxon>Coleoptera</taxon>
        <taxon>Polyphaga</taxon>
        <taxon>Cucujiformia</taxon>
        <taxon>Chrysomeloidea</taxon>
        <taxon>Chrysomelidae</taxon>
        <taxon>Bruchinae</taxon>
        <taxon>Bruchini</taxon>
        <taxon>Acanthoscelides</taxon>
    </lineage>
</organism>
<evidence type="ECO:0000256" key="9">
    <source>
        <dbReference type="RuleBase" id="RU004468"/>
    </source>
</evidence>
<evidence type="ECO:0000256" key="1">
    <source>
        <dbReference type="ARBA" id="ARBA00010838"/>
    </source>
</evidence>
<evidence type="ECO:0000256" key="4">
    <source>
        <dbReference type="ARBA" id="ARBA00022801"/>
    </source>
</evidence>
<dbReference type="InterPro" id="IPR001360">
    <property type="entry name" value="Glyco_hydro_1"/>
</dbReference>
<evidence type="ECO:0000313" key="11">
    <source>
        <dbReference type="Proteomes" id="UP001152888"/>
    </source>
</evidence>
<evidence type="ECO:0000256" key="7">
    <source>
        <dbReference type="PROSITE-ProRule" id="PRU10055"/>
    </source>
</evidence>
<name>A0A9P0JFL5_ACAOB</name>
<dbReference type="GO" id="GO:0008422">
    <property type="term" value="F:beta-glucosidase activity"/>
    <property type="evidence" value="ECO:0007669"/>
    <property type="project" value="TreeGrafter"/>
</dbReference>
<keyword evidence="4 9" id="KW-0378">Hydrolase</keyword>
<sequence length="496" mass="57796">MVGKATLYILFAIVTGIKSVSRKFPSDFKFGVGSSSYQIEGAWNEDGKSESIWDQYIHNNPKMINDEENADIACDSYHKYEEDVEMLKNLGVDYYRFSIAWTRILPNGTPDYVNQKGVQYYSNLVKLLKKNNIEPMVTLFHWDLPQVLQEQGGFATEKIVKWFTDYARLCFELFGDDVKTWITFNEPKQFCYLGYGMDYFPPAMNKSGELDYLCAYYLLKAHAEAWHVYNNEFRAHQKGRIAIVISYKWYEPLLPNVPAFEEAANTNMEFESGMYGHPLYKGDWPEIVKAKVSYNSKKEGRQQSRLPELSPEEIERIKGTNDFLGLNYYVSALVYPAATPQPAGFMRDLGVDTYQPWYWEQGKTSFIKVTPWGFKKLLKYLKDAYDNPEIIIIENGFNDDGQLDDVKRISYIERHLSAILEAREDFGVNVSGYSVWSFMDVFEWNFGYGNRFGLYHVDFADPKRPRTMKKSARYYRDVIKTRSLDKTSDYPTCFLE</sequence>
<feature type="active site" description="Nucleophile" evidence="7">
    <location>
        <position position="394"/>
    </location>
</feature>
<evidence type="ECO:0000256" key="2">
    <source>
        <dbReference type="ARBA" id="ARBA00011738"/>
    </source>
</evidence>
<dbReference type="AlphaFoldDB" id="A0A9P0JFL5"/>
<gene>
    <name evidence="10" type="ORF">ACAOBT_LOCUS25</name>
</gene>
<protein>
    <recommendedName>
        <fullName evidence="3">beta-glucosidase</fullName>
        <ecNumber evidence="3">3.2.1.21</ecNumber>
    </recommendedName>
</protein>
<dbReference type="Proteomes" id="UP001152888">
    <property type="component" value="Unassembled WGS sequence"/>
</dbReference>
<comment type="subunit">
    <text evidence="2">Homodimer.</text>
</comment>
<dbReference type="Gene3D" id="3.20.20.80">
    <property type="entry name" value="Glycosidases"/>
    <property type="match status" value="1"/>
</dbReference>
<dbReference type="PANTHER" id="PTHR10353:SF36">
    <property type="entry name" value="LP05116P"/>
    <property type="match status" value="1"/>
</dbReference>
<dbReference type="InterPro" id="IPR018120">
    <property type="entry name" value="Glyco_hydro_1_AS"/>
</dbReference>
<dbReference type="PROSITE" id="PS00572">
    <property type="entry name" value="GLYCOSYL_HYDROL_F1_1"/>
    <property type="match status" value="1"/>
</dbReference>
<dbReference type="PROSITE" id="PS00653">
    <property type="entry name" value="GLYCOSYL_HYDROL_F1_2"/>
    <property type="match status" value="1"/>
</dbReference>
<dbReference type="PANTHER" id="PTHR10353">
    <property type="entry name" value="GLYCOSYL HYDROLASE"/>
    <property type="match status" value="1"/>
</dbReference>
<evidence type="ECO:0000313" key="10">
    <source>
        <dbReference type="EMBL" id="CAH1953398.1"/>
    </source>
</evidence>
<dbReference type="InterPro" id="IPR033132">
    <property type="entry name" value="GH_1_N_CS"/>
</dbReference>
<reference evidence="10" key="1">
    <citation type="submission" date="2022-03" db="EMBL/GenBank/DDBJ databases">
        <authorList>
            <person name="Sayadi A."/>
        </authorList>
    </citation>
    <scope>NUCLEOTIDE SEQUENCE</scope>
</reference>
<keyword evidence="6 9" id="KW-0326">Glycosidase</keyword>
<accession>A0A9P0JFL5</accession>
<evidence type="ECO:0000256" key="3">
    <source>
        <dbReference type="ARBA" id="ARBA00012744"/>
    </source>
</evidence>
<evidence type="ECO:0000256" key="6">
    <source>
        <dbReference type="ARBA" id="ARBA00023295"/>
    </source>
</evidence>
<dbReference type="FunFam" id="3.20.20.80:FF:000013">
    <property type="entry name" value="lactase-phlorizin hydrolase"/>
    <property type="match status" value="1"/>
</dbReference>
<proteinExistence type="inferred from homology"/>
<dbReference type="GO" id="GO:0005975">
    <property type="term" value="P:carbohydrate metabolic process"/>
    <property type="evidence" value="ECO:0007669"/>
    <property type="project" value="InterPro"/>
</dbReference>
<dbReference type="InterPro" id="IPR017853">
    <property type="entry name" value="GH"/>
</dbReference>
<evidence type="ECO:0000256" key="5">
    <source>
        <dbReference type="ARBA" id="ARBA00023180"/>
    </source>
</evidence>
<dbReference type="EMBL" id="CAKOFQ010006651">
    <property type="protein sequence ID" value="CAH1953398.1"/>
    <property type="molecule type" value="Genomic_DNA"/>
</dbReference>
<dbReference type="SUPFAM" id="SSF51445">
    <property type="entry name" value="(Trans)glycosidases"/>
    <property type="match status" value="1"/>
</dbReference>